<feature type="transmembrane region" description="Helical" evidence="7">
    <location>
        <begin position="163"/>
        <end position="180"/>
    </location>
</feature>
<dbReference type="Pfam" id="PF11614">
    <property type="entry name" value="FixG_C"/>
    <property type="match status" value="1"/>
</dbReference>
<gene>
    <name evidence="9" type="primary">rdxA</name>
    <name evidence="9" type="ORF">MTBPR1_80013</name>
</gene>
<accession>A0A1C3RLA1</accession>
<dbReference type="RefSeq" id="WP_069189972.1">
    <property type="nucleotide sequence ID" value="NZ_FLYE01000047.1"/>
</dbReference>
<keyword evidence="2" id="KW-0004">4Fe-4S</keyword>
<reference evidence="9 10" key="1">
    <citation type="submission" date="2016-07" db="EMBL/GenBank/DDBJ databases">
        <authorList>
            <person name="Lefevre C.T."/>
        </authorList>
    </citation>
    <scope>NUCLEOTIDE SEQUENCE [LARGE SCALE GENOMIC DNA]</scope>
    <source>
        <strain evidence="9">PR1</strain>
    </source>
</reference>
<dbReference type="STRING" id="1867952.MTBPR1_80013"/>
<dbReference type="AlphaFoldDB" id="A0A1C3RLA1"/>
<dbReference type="InterPro" id="IPR051684">
    <property type="entry name" value="Electron_Trans/Redox"/>
</dbReference>
<dbReference type="InterPro" id="IPR013783">
    <property type="entry name" value="Ig-like_fold"/>
</dbReference>
<feature type="transmembrane region" description="Helical" evidence="7">
    <location>
        <begin position="89"/>
        <end position="110"/>
    </location>
</feature>
<keyword evidence="3" id="KW-0479">Metal-binding</keyword>
<evidence type="ECO:0000259" key="8">
    <source>
        <dbReference type="PROSITE" id="PS51379"/>
    </source>
</evidence>
<evidence type="ECO:0000256" key="3">
    <source>
        <dbReference type="ARBA" id="ARBA00022723"/>
    </source>
</evidence>
<keyword evidence="6" id="KW-0411">Iron-sulfur</keyword>
<dbReference type="GO" id="GO:0051539">
    <property type="term" value="F:4 iron, 4 sulfur cluster binding"/>
    <property type="evidence" value="ECO:0007669"/>
    <property type="project" value="UniProtKB-KW"/>
</dbReference>
<proteinExistence type="predicted"/>
<organism evidence="9 10">
    <name type="scientific">Candidatus Terasakiella magnetica</name>
    <dbReference type="NCBI Taxonomy" id="1867952"/>
    <lineage>
        <taxon>Bacteria</taxon>
        <taxon>Pseudomonadati</taxon>
        <taxon>Pseudomonadota</taxon>
        <taxon>Alphaproteobacteria</taxon>
        <taxon>Rhodospirillales</taxon>
        <taxon>Terasakiellaceae</taxon>
        <taxon>Terasakiella</taxon>
    </lineage>
</organism>
<feature type="domain" description="4Fe-4S ferredoxin-type" evidence="8">
    <location>
        <begin position="259"/>
        <end position="288"/>
    </location>
</feature>
<dbReference type="PANTHER" id="PTHR30176">
    <property type="entry name" value="FERREDOXIN-TYPE PROTEIN NAPH"/>
    <property type="match status" value="1"/>
</dbReference>
<feature type="domain" description="4Fe-4S ferredoxin-type" evidence="8">
    <location>
        <begin position="292"/>
        <end position="314"/>
    </location>
</feature>
<dbReference type="Gene3D" id="2.60.40.10">
    <property type="entry name" value="Immunoglobulins"/>
    <property type="match status" value="1"/>
</dbReference>
<dbReference type="PANTHER" id="PTHR30176:SF3">
    <property type="entry name" value="FERREDOXIN-TYPE PROTEIN NAPH"/>
    <property type="match status" value="1"/>
</dbReference>
<dbReference type="PROSITE" id="PS51379">
    <property type="entry name" value="4FE4S_FER_2"/>
    <property type="match status" value="2"/>
</dbReference>
<evidence type="ECO:0000256" key="5">
    <source>
        <dbReference type="ARBA" id="ARBA00023004"/>
    </source>
</evidence>
<dbReference type="InterPro" id="IPR017900">
    <property type="entry name" value="4Fe4S_Fe_S_CS"/>
</dbReference>
<keyword evidence="7" id="KW-1133">Transmembrane helix</keyword>
<dbReference type="InterPro" id="IPR017896">
    <property type="entry name" value="4Fe4S_Fe-S-bd"/>
</dbReference>
<keyword evidence="4" id="KW-0249">Electron transport</keyword>
<evidence type="ECO:0000256" key="4">
    <source>
        <dbReference type="ARBA" id="ARBA00022982"/>
    </source>
</evidence>
<dbReference type="GO" id="GO:0046872">
    <property type="term" value="F:metal ion binding"/>
    <property type="evidence" value="ECO:0007669"/>
    <property type="project" value="UniProtKB-KW"/>
</dbReference>
<dbReference type="OrthoDB" id="9811700at2"/>
<feature type="transmembrane region" description="Helical" evidence="7">
    <location>
        <begin position="346"/>
        <end position="364"/>
    </location>
</feature>
<keyword evidence="10" id="KW-1185">Reference proteome</keyword>
<dbReference type="PROSITE" id="PS00198">
    <property type="entry name" value="4FE4S_FER_1"/>
    <property type="match status" value="1"/>
</dbReference>
<dbReference type="SUPFAM" id="SSF54862">
    <property type="entry name" value="4Fe-4S ferredoxins"/>
    <property type="match status" value="1"/>
</dbReference>
<evidence type="ECO:0000256" key="6">
    <source>
        <dbReference type="ARBA" id="ARBA00023014"/>
    </source>
</evidence>
<sequence>MLDAHQMDMAVQDKKGPLYANRTKIHPKAVKGAYRRLKDYFLWVGLVLYHLTPLLRWERGEGKTNQAILFDISGQRIYLFGLEVWPQDIYILTGVMILAAVGLFFSAALWGRAWCGFACFQTLWTDLFMKVEALIEGDRNARLRMDKAPLSAGKMAKRVLKHGVWLLISTFFALSFLWYFDDAFVVTQNIIDGDISGWILVTFLTLLGMTYLMAGLAREQVCLYMCPYGRFQGVMVDEHSKLVTYEDWRGEARQKPGKERDFTNRGHCVDCTLCVQVCPTGVDIREGNQMGCIGCGLCIDACDSMMEKFELPKKLISYDSQHHIAQRAGQKPVELSKPALLRARSSVYLSILLVTAVLTLWGFSAREMTKLTVLKDRAPFYVRLSSGDIQNAYTVRILNKEDQKRTLRLNVQGDFQPELKLVGQEGTDFNIEAASVVTFRVYVKANSVTEDSQPLIFEVLDVTSHEATQVRSVFHGPS</sequence>
<protein>
    <submittedName>
        <fullName evidence="9">Protein RdxA</fullName>
    </submittedName>
</protein>
<dbReference type="Proteomes" id="UP000231658">
    <property type="component" value="Unassembled WGS sequence"/>
</dbReference>
<dbReference type="GO" id="GO:0005886">
    <property type="term" value="C:plasma membrane"/>
    <property type="evidence" value="ECO:0007669"/>
    <property type="project" value="TreeGrafter"/>
</dbReference>
<dbReference type="InterPro" id="IPR032879">
    <property type="entry name" value="FixG_C"/>
</dbReference>
<keyword evidence="5" id="KW-0408">Iron</keyword>
<dbReference type="NCBIfam" id="TIGR02745">
    <property type="entry name" value="ccoG_rdxA_fixG"/>
    <property type="match status" value="1"/>
</dbReference>
<keyword evidence="7" id="KW-0812">Transmembrane</keyword>
<feature type="transmembrane region" description="Helical" evidence="7">
    <location>
        <begin position="195"/>
        <end position="214"/>
    </location>
</feature>
<feature type="transmembrane region" description="Helical" evidence="7">
    <location>
        <begin position="40"/>
        <end position="57"/>
    </location>
</feature>
<evidence type="ECO:0000313" key="9">
    <source>
        <dbReference type="EMBL" id="SCA57959.1"/>
    </source>
</evidence>
<dbReference type="InterPro" id="IPR014116">
    <property type="entry name" value="Cyt_c_oxidase_cbb3_FixG"/>
</dbReference>
<keyword evidence="7" id="KW-0472">Membrane</keyword>
<dbReference type="Pfam" id="PF12801">
    <property type="entry name" value="Fer4_5"/>
    <property type="match status" value="1"/>
</dbReference>
<evidence type="ECO:0000256" key="7">
    <source>
        <dbReference type="SAM" id="Phobius"/>
    </source>
</evidence>
<dbReference type="EMBL" id="FLYE01000047">
    <property type="protein sequence ID" value="SCA57959.1"/>
    <property type="molecule type" value="Genomic_DNA"/>
</dbReference>
<keyword evidence="1" id="KW-0813">Transport</keyword>
<evidence type="ECO:0000256" key="2">
    <source>
        <dbReference type="ARBA" id="ARBA00022485"/>
    </source>
</evidence>
<evidence type="ECO:0000256" key="1">
    <source>
        <dbReference type="ARBA" id="ARBA00022448"/>
    </source>
</evidence>
<dbReference type="Gene3D" id="3.30.70.20">
    <property type="match status" value="1"/>
</dbReference>
<name>A0A1C3RLA1_9PROT</name>
<dbReference type="Pfam" id="PF13746">
    <property type="entry name" value="Fer4_18"/>
    <property type="match status" value="1"/>
</dbReference>
<evidence type="ECO:0000313" key="10">
    <source>
        <dbReference type="Proteomes" id="UP000231658"/>
    </source>
</evidence>